<reference evidence="1 2" key="1">
    <citation type="submission" date="2024-02" db="EMBL/GenBank/DDBJ databases">
        <title>Genome analysis and characterization of Microbaculum marinisediminis sp. nov., isolated from marine sediment.</title>
        <authorList>
            <person name="Du Z.-J."/>
            <person name="Ye Y.-Q."/>
            <person name="Zhang Z.-R."/>
            <person name="Yuan S.-M."/>
            <person name="Zhang X.-Y."/>
        </authorList>
    </citation>
    <scope>NUCLEOTIDE SEQUENCE [LARGE SCALE GENOMIC DNA]</scope>
    <source>
        <strain evidence="1 2">SDUM1044001</strain>
    </source>
</reference>
<protein>
    <recommendedName>
        <fullName evidence="3">DUF115 domain-containing protein</fullName>
    </recommendedName>
</protein>
<dbReference type="Proteomes" id="UP001378188">
    <property type="component" value="Unassembled WGS sequence"/>
</dbReference>
<dbReference type="EMBL" id="JAZHOF010000010">
    <property type="protein sequence ID" value="MEJ8574211.1"/>
    <property type="molecule type" value="Genomic_DNA"/>
</dbReference>
<evidence type="ECO:0000313" key="2">
    <source>
        <dbReference type="Proteomes" id="UP001378188"/>
    </source>
</evidence>
<keyword evidence="2" id="KW-1185">Reference proteome</keyword>
<dbReference type="AlphaFoldDB" id="A0AAW9S326"/>
<name>A0AAW9S326_9HYPH</name>
<dbReference type="RefSeq" id="WP_340331911.1">
    <property type="nucleotide sequence ID" value="NZ_JAZHOF010000010.1"/>
</dbReference>
<evidence type="ECO:0000313" key="1">
    <source>
        <dbReference type="EMBL" id="MEJ8574211.1"/>
    </source>
</evidence>
<comment type="caution">
    <text evidence="1">The sequence shown here is derived from an EMBL/GenBank/DDBJ whole genome shotgun (WGS) entry which is preliminary data.</text>
</comment>
<organism evidence="1 2">
    <name type="scientific">Microbaculum marinum</name>
    <dbReference type="NCBI Taxonomy" id="1764581"/>
    <lineage>
        <taxon>Bacteria</taxon>
        <taxon>Pseudomonadati</taxon>
        <taxon>Pseudomonadota</taxon>
        <taxon>Alphaproteobacteria</taxon>
        <taxon>Hyphomicrobiales</taxon>
        <taxon>Tepidamorphaceae</taxon>
        <taxon>Microbaculum</taxon>
    </lineage>
</organism>
<gene>
    <name evidence="1" type="ORF">V3328_22195</name>
</gene>
<evidence type="ECO:0008006" key="3">
    <source>
        <dbReference type="Google" id="ProtNLM"/>
    </source>
</evidence>
<accession>A0AAW9S326</accession>
<proteinExistence type="predicted"/>
<sequence length="579" mass="63983">MAAPNMTVLLLSNHRALEPDGSEGAAGRLWSALNMADRARILELLPYTSPAGIGLRHPCSRAILARYGRAGVLPEALSLGKRLLREIDEIDPVAICLMDESLLPLAFVLHSARPAIKLLLLSGDAPSPACGDVFAYRASLDPDRNGEDIRSLLDLDDEHLPPHPTGIESLDEHAVFNPLTRFFGARYLYWGPPDHDDLQASLNSSAGNRFDNTSFEPMARGKGWILFQFMAILDEHTVPETATLTVSRGGPGNDSVIYSGTPVASCTTLCAGILTIEKRAPDGFDVQWWFSRAGISAEPTNRDSRWLEIGGRDLLVTREQVGSAGPINIRTPGTAIAFSETERLFNRTGDPDLERYRDVHRGEVAWLVGNGPSVRHDDLERLAGKLTFGFNRLYLAYEKMAFRPTYVVSGDLQMIRDFGEDMVRRSAAPVFLSCEDRPELDAPFTWLRQVTCFPSVFSLDPTSYVTAGGSSVYVAMQLAYFMGVREFYLYGADFRFTYSRTASNGDRNRSAVGDNNHFIKNYRAGRPWSPPELRNISASFLTADIFMRLQGGMVRNATRGGSLEIFERVPFEDAVQAGA</sequence>